<organism evidence="1 2">
    <name type="scientific">Penicilliopsis zonata CBS 506.65</name>
    <dbReference type="NCBI Taxonomy" id="1073090"/>
    <lineage>
        <taxon>Eukaryota</taxon>
        <taxon>Fungi</taxon>
        <taxon>Dikarya</taxon>
        <taxon>Ascomycota</taxon>
        <taxon>Pezizomycotina</taxon>
        <taxon>Eurotiomycetes</taxon>
        <taxon>Eurotiomycetidae</taxon>
        <taxon>Eurotiales</taxon>
        <taxon>Aspergillaceae</taxon>
        <taxon>Penicilliopsis</taxon>
    </lineage>
</organism>
<proteinExistence type="predicted"/>
<dbReference type="RefSeq" id="XP_022584813.1">
    <property type="nucleotide sequence ID" value="XM_022722153.1"/>
</dbReference>
<protein>
    <submittedName>
        <fullName evidence="1">Uncharacterized protein</fullName>
    </submittedName>
</protein>
<dbReference type="Pfam" id="PF12311">
    <property type="entry name" value="DUF3632"/>
    <property type="match status" value="1"/>
</dbReference>
<gene>
    <name evidence="1" type="ORF">ASPZODRAFT_128923</name>
</gene>
<evidence type="ECO:0000313" key="2">
    <source>
        <dbReference type="Proteomes" id="UP000184188"/>
    </source>
</evidence>
<accession>A0A1L9ST82</accession>
<dbReference type="InterPro" id="IPR053204">
    <property type="entry name" value="Oxopyrrolidines_Biosynth-assoc"/>
</dbReference>
<dbReference type="InterPro" id="IPR022085">
    <property type="entry name" value="OpdG"/>
</dbReference>
<dbReference type="Proteomes" id="UP000184188">
    <property type="component" value="Unassembled WGS sequence"/>
</dbReference>
<dbReference type="AlphaFoldDB" id="A0A1L9ST82"/>
<dbReference type="VEuPathDB" id="FungiDB:ASPZODRAFT_128923"/>
<dbReference type="GeneID" id="34608618"/>
<evidence type="ECO:0000313" key="1">
    <source>
        <dbReference type="EMBL" id="OJJ50303.1"/>
    </source>
</evidence>
<dbReference type="OrthoDB" id="3350591at2759"/>
<dbReference type="PANTHER" id="PTHR38797:SF4">
    <property type="entry name" value="NUCLEAR PORE COMPLEX PROTEIN NUP85"/>
    <property type="match status" value="1"/>
</dbReference>
<keyword evidence="2" id="KW-1185">Reference proteome</keyword>
<dbReference type="EMBL" id="KV878337">
    <property type="protein sequence ID" value="OJJ50303.1"/>
    <property type="molecule type" value="Genomic_DNA"/>
</dbReference>
<reference evidence="2" key="1">
    <citation type="journal article" date="2017" name="Genome Biol.">
        <title>Comparative genomics reveals high biological diversity and specific adaptations in the industrially and medically important fungal genus Aspergillus.</title>
        <authorList>
            <person name="de Vries R.P."/>
            <person name="Riley R."/>
            <person name="Wiebenga A."/>
            <person name="Aguilar-Osorio G."/>
            <person name="Amillis S."/>
            <person name="Uchima C.A."/>
            <person name="Anderluh G."/>
            <person name="Asadollahi M."/>
            <person name="Askin M."/>
            <person name="Barry K."/>
            <person name="Battaglia E."/>
            <person name="Bayram O."/>
            <person name="Benocci T."/>
            <person name="Braus-Stromeyer S.A."/>
            <person name="Caldana C."/>
            <person name="Canovas D."/>
            <person name="Cerqueira G.C."/>
            <person name="Chen F."/>
            <person name="Chen W."/>
            <person name="Choi C."/>
            <person name="Clum A."/>
            <person name="Dos Santos R.A."/>
            <person name="Damasio A.R."/>
            <person name="Diallinas G."/>
            <person name="Emri T."/>
            <person name="Fekete E."/>
            <person name="Flipphi M."/>
            <person name="Freyberg S."/>
            <person name="Gallo A."/>
            <person name="Gournas C."/>
            <person name="Habgood R."/>
            <person name="Hainaut M."/>
            <person name="Harispe M.L."/>
            <person name="Henrissat B."/>
            <person name="Hilden K.S."/>
            <person name="Hope R."/>
            <person name="Hossain A."/>
            <person name="Karabika E."/>
            <person name="Karaffa L."/>
            <person name="Karanyi Z."/>
            <person name="Krasevec N."/>
            <person name="Kuo A."/>
            <person name="Kusch H."/>
            <person name="LaButti K."/>
            <person name="Lagendijk E.L."/>
            <person name="Lapidus A."/>
            <person name="Levasseur A."/>
            <person name="Lindquist E."/>
            <person name="Lipzen A."/>
            <person name="Logrieco A.F."/>
            <person name="MacCabe A."/>
            <person name="Maekelae M.R."/>
            <person name="Malavazi I."/>
            <person name="Melin P."/>
            <person name="Meyer V."/>
            <person name="Mielnichuk N."/>
            <person name="Miskei M."/>
            <person name="Molnar A.P."/>
            <person name="Mule G."/>
            <person name="Ngan C.Y."/>
            <person name="Orejas M."/>
            <person name="Orosz E."/>
            <person name="Ouedraogo J.P."/>
            <person name="Overkamp K.M."/>
            <person name="Park H.-S."/>
            <person name="Perrone G."/>
            <person name="Piumi F."/>
            <person name="Punt P.J."/>
            <person name="Ram A.F."/>
            <person name="Ramon A."/>
            <person name="Rauscher S."/>
            <person name="Record E."/>
            <person name="Riano-Pachon D.M."/>
            <person name="Robert V."/>
            <person name="Roehrig J."/>
            <person name="Ruller R."/>
            <person name="Salamov A."/>
            <person name="Salih N.S."/>
            <person name="Samson R.A."/>
            <person name="Sandor E."/>
            <person name="Sanguinetti M."/>
            <person name="Schuetze T."/>
            <person name="Sepcic K."/>
            <person name="Shelest E."/>
            <person name="Sherlock G."/>
            <person name="Sophianopoulou V."/>
            <person name="Squina F.M."/>
            <person name="Sun H."/>
            <person name="Susca A."/>
            <person name="Todd R.B."/>
            <person name="Tsang A."/>
            <person name="Unkles S.E."/>
            <person name="van de Wiele N."/>
            <person name="van Rossen-Uffink D."/>
            <person name="Oliveira J.V."/>
            <person name="Vesth T.C."/>
            <person name="Visser J."/>
            <person name="Yu J.-H."/>
            <person name="Zhou M."/>
            <person name="Andersen M.R."/>
            <person name="Archer D.B."/>
            <person name="Baker S.E."/>
            <person name="Benoit I."/>
            <person name="Brakhage A.A."/>
            <person name="Braus G.H."/>
            <person name="Fischer R."/>
            <person name="Frisvad J.C."/>
            <person name="Goldman G.H."/>
            <person name="Houbraken J."/>
            <person name="Oakley B."/>
            <person name="Pocsi I."/>
            <person name="Scazzocchio C."/>
            <person name="Seiboth B."/>
            <person name="vanKuyk P.A."/>
            <person name="Wortman J."/>
            <person name="Dyer P.S."/>
            <person name="Grigoriev I.V."/>
        </authorList>
    </citation>
    <scope>NUCLEOTIDE SEQUENCE [LARGE SCALE GENOMIC DNA]</scope>
    <source>
        <strain evidence="2">CBS 506.65</strain>
    </source>
</reference>
<dbReference type="STRING" id="1073090.A0A1L9ST82"/>
<name>A0A1L9ST82_9EURO</name>
<sequence>MDLQFDSILNNPKLGDLDLKIFSLLSDLLTAKLDPSTAAQQINRLFPRPDGILPATYLEDVDEFLWIFWGMVIEIIQLVPYQHRAQEYMLSMLQSLSGISQATVKIWSVESKVWQELPLLGSYLRDNWISPTYQGKVPEAQDAEKWKSLNSFAARMLGKRLGSWWNFAMWELQAALEEEYKDQAIADCNVTVACEWIVHSGDYIFEQIGNADGQSEQGPLYSGPPGLCLERWNFWKRRLREMSQLVSGPLKHEVLSAADRMDKLVN</sequence>
<dbReference type="PANTHER" id="PTHR38797">
    <property type="entry name" value="NUCLEAR PORE COMPLEX PROTEIN NUP85-RELATED"/>
    <property type="match status" value="1"/>
</dbReference>